<feature type="non-terminal residue" evidence="1">
    <location>
        <position position="35"/>
    </location>
</feature>
<sequence length="35" mass="3858">MESMAPRQNLWVTESAFCKTMAGDSGAPRPISEKM</sequence>
<keyword evidence="2" id="KW-1185">Reference proteome</keyword>
<evidence type="ECO:0000313" key="2">
    <source>
        <dbReference type="Proteomes" id="UP000198640"/>
    </source>
</evidence>
<dbReference type="Proteomes" id="UP000198640">
    <property type="component" value="Unassembled WGS sequence"/>
</dbReference>
<dbReference type="EMBL" id="FNOY01000089">
    <property type="protein sequence ID" value="SDY96888.1"/>
    <property type="molecule type" value="Genomic_DNA"/>
</dbReference>
<reference evidence="1 2" key="1">
    <citation type="submission" date="2016-10" db="EMBL/GenBank/DDBJ databases">
        <authorList>
            <person name="de Groot N.N."/>
        </authorList>
    </citation>
    <scope>NUCLEOTIDE SEQUENCE [LARGE SCALE GENOMIC DNA]</scope>
    <source>
        <strain evidence="1 2">Nm1</strain>
    </source>
</reference>
<gene>
    <name evidence="1" type="ORF">SAMN05421881_10899</name>
</gene>
<accession>A0A1H3P722</accession>
<name>A0A1H3P722_9PROT</name>
<proteinExistence type="predicted"/>
<evidence type="ECO:0000313" key="1">
    <source>
        <dbReference type="EMBL" id="SDY96888.1"/>
    </source>
</evidence>
<dbReference type="AlphaFoldDB" id="A0A1H3P722"/>
<protein>
    <submittedName>
        <fullName evidence="1">Uncharacterized protein</fullName>
    </submittedName>
</protein>
<organism evidence="1 2">
    <name type="scientific">Nitrosomonas halophila</name>
    <dbReference type="NCBI Taxonomy" id="44576"/>
    <lineage>
        <taxon>Bacteria</taxon>
        <taxon>Pseudomonadati</taxon>
        <taxon>Pseudomonadota</taxon>
        <taxon>Betaproteobacteria</taxon>
        <taxon>Nitrosomonadales</taxon>
        <taxon>Nitrosomonadaceae</taxon>
        <taxon>Nitrosomonas</taxon>
    </lineage>
</organism>